<sequence length="369" mass="42437">MPELIAPTSEVAFNRIMKNPTILISFLNSILEQENVVIVKIQSSNQVLSSALGPVQQSSEQPRRASTINSVRYATDEHPGSDDLNQTVRYDLVVVTDKDIVINIEMQKVKQHFYLDRMAYYSSRVVCDNTHEGPQTLFHSNNQLNPNTHPATVENCDYKCPPIYVISMCGFAWTALTSIPVELHQDWLLWLAPHWKVGSNRPKRSDNVPAILQNEPTVQHVFISLPTACQHLGQQVNDILEQLIWIFANVGPKSHLEELPKWVRTNKPASLLMNQITYNSLTIKERIAYQKSEKRELEYEKFKADETIELAKEITARRIEAKLEAKRVRRQARLEEERKRAEAKLKADQGKQDAEIEELKEKLRRHGDL</sequence>
<dbReference type="RefSeq" id="XP_053017863.1">
    <property type="nucleotide sequence ID" value="XM_053166664.1"/>
</dbReference>
<dbReference type="EMBL" id="CP110422">
    <property type="protein sequence ID" value="WAQ82308.1"/>
    <property type="molecule type" value="Genomic_DNA"/>
</dbReference>
<evidence type="ECO:0000313" key="3">
    <source>
        <dbReference type="Proteomes" id="UP001164743"/>
    </source>
</evidence>
<evidence type="ECO:0000256" key="1">
    <source>
        <dbReference type="SAM" id="MobiDB-lite"/>
    </source>
</evidence>
<dbReference type="PANTHER" id="PTHR41317">
    <property type="entry name" value="PD-(D_E)XK NUCLEASE FAMILY TRANSPOSASE"/>
    <property type="match status" value="1"/>
</dbReference>
<dbReference type="Proteomes" id="UP001164743">
    <property type="component" value="Chromosome 2A"/>
</dbReference>
<evidence type="ECO:0008006" key="4">
    <source>
        <dbReference type="Google" id="ProtNLM"/>
    </source>
</evidence>
<organism evidence="2 3">
    <name type="scientific">Puccinia triticina</name>
    <dbReference type="NCBI Taxonomy" id="208348"/>
    <lineage>
        <taxon>Eukaryota</taxon>
        <taxon>Fungi</taxon>
        <taxon>Dikarya</taxon>
        <taxon>Basidiomycota</taxon>
        <taxon>Pucciniomycotina</taxon>
        <taxon>Pucciniomycetes</taxon>
        <taxon>Pucciniales</taxon>
        <taxon>Pucciniaceae</taxon>
        <taxon>Puccinia</taxon>
    </lineage>
</organism>
<dbReference type="PANTHER" id="PTHR41317:SF1">
    <property type="entry name" value="PD-(D_E)XK NUCLEASE FAMILY TRANSPOSASE"/>
    <property type="match status" value="1"/>
</dbReference>
<protein>
    <recommendedName>
        <fullName evidence="4">PD-(D/E)XK nuclease family transposase</fullName>
    </recommendedName>
</protein>
<reference evidence="2" key="1">
    <citation type="submission" date="2022-10" db="EMBL/GenBank/DDBJ databases">
        <title>Puccinia triticina Genome sequencing and assembly.</title>
        <authorList>
            <person name="Li C."/>
        </authorList>
    </citation>
    <scope>NUCLEOTIDE SEQUENCE</scope>
    <source>
        <strain evidence="2">Pt15</strain>
    </source>
</reference>
<dbReference type="GeneID" id="77807559"/>
<proteinExistence type="predicted"/>
<keyword evidence="3" id="KW-1185">Reference proteome</keyword>
<evidence type="ECO:0000313" key="2">
    <source>
        <dbReference type="EMBL" id="WAQ82308.1"/>
    </source>
</evidence>
<name>A0ABY7CBM3_9BASI</name>
<accession>A0ABY7CBM3</accession>
<feature type="region of interest" description="Disordered" evidence="1">
    <location>
        <begin position="341"/>
        <end position="369"/>
    </location>
</feature>
<gene>
    <name evidence="2" type="ORF">PtA15_2A625</name>
</gene>
<dbReference type="Pfam" id="PF12784">
    <property type="entry name" value="PDDEXK_2"/>
    <property type="match status" value="1"/>
</dbReference>